<evidence type="ECO:0000313" key="1">
    <source>
        <dbReference type="EMBL" id="KAK2140590.1"/>
    </source>
</evidence>
<protein>
    <submittedName>
        <fullName evidence="1">Uncharacterized protein</fullName>
    </submittedName>
</protein>
<accession>A0AAD9MPH7</accession>
<reference evidence="1" key="1">
    <citation type="journal article" date="2023" name="Mol. Biol. Evol.">
        <title>Third-Generation Sequencing Reveals the Adaptive Role of the Epigenome in Three Deep-Sea Polychaetes.</title>
        <authorList>
            <person name="Perez M."/>
            <person name="Aroh O."/>
            <person name="Sun Y."/>
            <person name="Lan Y."/>
            <person name="Juniper S.K."/>
            <person name="Young C.R."/>
            <person name="Angers B."/>
            <person name="Qian P.Y."/>
        </authorList>
    </citation>
    <scope>NUCLEOTIDE SEQUENCE</scope>
    <source>
        <strain evidence="1">P08H-3</strain>
    </source>
</reference>
<evidence type="ECO:0000313" key="2">
    <source>
        <dbReference type="Proteomes" id="UP001208570"/>
    </source>
</evidence>
<gene>
    <name evidence="1" type="ORF">LSH36_1296g00014</name>
</gene>
<sequence>MGWSAVLDESNGYCPWEQNSIRPSFMYCSESDPCLYSSELNNII</sequence>
<dbReference type="Proteomes" id="UP001208570">
    <property type="component" value="Unassembled WGS sequence"/>
</dbReference>
<keyword evidence="2" id="KW-1185">Reference proteome</keyword>
<name>A0AAD9MPH7_9ANNE</name>
<comment type="caution">
    <text evidence="1">The sequence shown here is derived from an EMBL/GenBank/DDBJ whole genome shotgun (WGS) entry which is preliminary data.</text>
</comment>
<proteinExistence type="predicted"/>
<dbReference type="AlphaFoldDB" id="A0AAD9MPH7"/>
<dbReference type="EMBL" id="JAODUP010001296">
    <property type="protein sequence ID" value="KAK2140590.1"/>
    <property type="molecule type" value="Genomic_DNA"/>
</dbReference>
<organism evidence="1 2">
    <name type="scientific">Paralvinella palmiformis</name>
    <dbReference type="NCBI Taxonomy" id="53620"/>
    <lineage>
        <taxon>Eukaryota</taxon>
        <taxon>Metazoa</taxon>
        <taxon>Spiralia</taxon>
        <taxon>Lophotrochozoa</taxon>
        <taxon>Annelida</taxon>
        <taxon>Polychaeta</taxon>
        <taxon>Sedentaria</taxon>
        <taxon>Canalipalpata</taxon>
        <taxon>Terebellida</taxon>
        <taxon>Terebelliformia</taxon>
        <taxon>Alvinellidae</taxon>
        <taxon>Paralvinella</taxon>
    </lineage>
</organism>